<accession>A0AAW3YUC3</accession>
<proteinExistence type="predicted"/>
<dbReference type="AlphaFoldDB" id="A0AAW3YUC3"/>
<gene>
    <name evidence="1" type="ORF">ID854_15405</name>
</gene>
<dbReference type="Proteomes" id="UP001193920">
    <property type="component" value="Unassembled WGS sequence"/>
</dbReference>
<organism evidence="1">
    <name type="scientific">Xenorhabdus szentirmaii</name>
    <dbReference type="NCBI Taxonomy" id="290112"/>
    <lineage>
        <taxon>Bacteria</taxon>
        <taxon>Pseudomonadati</taxon>
        <taxon>Pseudomonadota</taxon>
        <taxon>Gammaproteobacteria</taxon>
        <taxon>Enterobacterales</taxon>
        <taxon>Morganellaceae</taxon>
        <taxon>Xenorhabdus</taxon>
    </lineage>
</organism>
<protein>
    <submittedName>
        <fullName evidence="1">Uncharacterized protein</fullName>
    </submittedName>
</protein>
<dbReference type="RefSeq" id="WP_323869386.1">
    <property type="nucleotide sequence ID" value="NZ_JACXBF010000386.1"/>
</dbReference>
<dbReference type="EMBL" id="JACXBF010000386">
    <property type="protein sequence ID" value="MBD2801787.1"/>
    <property type="molecule type" value="Genomic_DNA"/>
</dbReference>
<reference evidence="1" key="1">
    <citation type="submission" date="2020-09" db="EMBL/GenBank/DDBJ databases">
        <authorList>
            <person name="Palma L."/>
            <person name="Caballero P."/>
            <person name="Berry C."/>
            <person name="Del Valle E."/>
        </authorList>
    </citation>
    <scope>NUCLEOTIDE SEQUENCE</scope>
    <source>
        <strain evidence="1">M</strain>
    </source>
</reference>
<sequence length="178" mass="19570">MKSKTAWSPIDILRKLLPAHADSDDLHGIPIAGSNGAIVFRSGVMPYPNKQADADVFTATGDEIHVSAQLPEERLSKYAMLNMMAKSPTVAAALNIHIANALSMDKKSRAIITIEPKDTSDTALSQRCKELQGDLGKLINTNLPNWARIMTIFGTSYLRPYYYSRTPHCGMIALTFFS</sequence>
<reference evidence="1" key="2">
    <citation type="journal article" date="2024" name="Toxins">
        <title>Genome Sequence Analysis of Native Xenorhabdus Strains Isolated from Entomopathogenic Nematodes in Argentina.</title>
        <authorList>
            <person name="Palma L."/>
            <person name="Frizzo L."/>
            <person name="Kaiser S."/>
            <person name="Berry C."/>
            <person name="Caballero P."/>
            <person name="Bode H.B."/>
            <person name="Del Valle E.E."/>
        </authorList>
    </citation>
    <scope>NUCLEOTIDE SEQUENCE</scope>
    <source>
        <strain evidence="1">M</strain>
    </source>
</reference>
<comment type="caution">
    <text evidence="1">The sequence shown here is derived from an EMBL/GenBank/DDBJ whole genome shotgun (WGS) entry which is preliminary data.</text>
</comment>
<name>A0AAW3YUC3_9GAMM</name>
<evidence type="ECO:0000313" key="1">
    <source>
        <dbReference type="EMBL" id="MBD2801787.1"/>
    </source>
</evidence>